<evidence type="ECO:0000313" key="4">
    <source>
        <dbReference type="Proteomes" id="UP000002985"/>
    </source>
</evidence>
<dbReference type="InterPro" id="IPR036165">
    <property type="entry name" value="YefM-like_sf"/>
</dbReference>
<dbReference type="eggNOG" id="COG4118">
    <property type="taxonomic scope" value="Bacteria"/>
</dbReference>
<dbReference type="PANTHER" id="PTHR35377:SF8">
    <property type="entry name" value="ANTITOXIN VAPB22"/>
    <property type="match status" value="1"/>
</dbReference>
<dbReference type="Pfam" id="PF02604">
    <property type="entry name" value="PhdYeFM_antitox"/>
    <property type="match status" value="1"/>
</dbReference>
<reference evidence="3 4" key="1">
    <citation type="journal article" date="2012" name="FEBS Lett.">
        <title>Anammox organism KSU-1 expresses a NirK-type copper-containing nitrite reductase instead of a NirS-type with cytochrome cd1.</title>
        <authorList>
            <person name="Hira D."/>
            <person name="Toh H."/>
            <person name="Migita C.T."/>
            <person name="Okubo H."/>
            <person name="Nishiyama T."/>
            <person name="Hattori M."/>
            <person name="Furukawa K."/>
            <person name="Fujii T."/>
        </authorList>
    </citation>
    <scope>NUCLEOTIDE SEQUENCE [LARGE SCALE GENOMIC DNA]</scope>
</reference>
<accession>I3IJ42</accession>
<dbReference type="PANTHER" id="PTHR35377">
    <property type="entry name" value="ANTITOXIN VAPB49-RELATED-RELATED"/>
    <property type="match status" value="1"/>
</dbReference>
<dbReference type="Proteomes" id="UP000002985">
    <property type="component" value="Unassembled WGS sequence"/>
</dbReference>
<dbReference type="OrthoDB" id="963455at2"/>
<evidence type="ECO:0000256" key="1">
    <source>
        <dbReference type="ARBA" id="ARBA00009981"/>
    </source>
</evidence>
<sequence>MITVGIKELKNRLSHYLREIKKGEKIVITEREKVIATIVPVERANEDPQLLSLVKEGFAVWKGGKPVGSEYPVKIKGKTVSEIVIEERR</sequence>
<name>I3IJ42_9BACT</name>
<dbReference type="NCBIfam" id="TIGR01552">
    <property type="entry name" value="phd_fam"/>
    <property type="match status" value="1"/>
</dbReference>
<evidence type="ECO:0000313" key="3">
    <source>
        <dbReference type="EMBL" id="GAB61737.1"/>
    </source>
</evidence>
<evidence type="ECO:0000256" key="2">
    <source>
        <dbReference type="RuleBase" id="RU362080"/>
    </source>
</evidence>
<organism evidence="3 4">
    <name type="scientific">Candidatus Jettenia caeni</name>
    <dbReference type="NCBI Taxonomy" id="247490"/>
    <lineage>
        <taxon>Bacteria</taxon>
        <taxon>Pseudomonadati</taxon>
        <taxon>Planctomycetota</taxon>
        <taxon>Candidatus Brocadiia</taxon>
        <taxon>Candidatus Brocadiales</taxon>
        <taxon>Candidatus Brocadiaceae</taxon>
        <taxon>Candidatus Jettenia</taxon>
    </lineage>
</organism>
<dbReference type="EMBL" id="BAFH01000003">
    <property type="protein sequence ID" value="GAB61737.1"/>
    <property type="molecule type" value="Genomic_DNA"/>
</dbReference>
<proteinExistence type="inferred from homology"/>
<comment type="caution">
    <text evidence="3">The sequence shown here is derived from an EMBL/GenBank/DDBJ whole genome shotgun (WGS) entry which is preliminary data.</text>
</comment>
<keyword evidence="4" id="KW-1185">Reference proteome</keyword>
<comment type="similarity">
    <text evidence="1 2">Belongs to the phD/YefM antitoxin family.</text>
</comment>
<dbReference type="STRING" id="247490.KSU1_C0141"/>
<gene>
    <name evidence="3" type="ORF">KSU1_C0141</name>
</gene>
<dbReference type="SUPFAM" id="SSF143120">
    <property type="entry name" value="YefM-like"/>
    <property type="match status" value="1"/>
</dbReference>
<protein>
    <recommendedName>
        <fullName evidence="2">Antitoxin</fullName>
    </recommendedName>
</protein>
<dbReference type="InterPro" id="IPR006442">
    <property type="entry name" value="Antitoxin_Phd/YefM"/>
</dbReference>
<dbReference type="InterPro" id="IPR051416">
    <property type="entry name" value="phD-YefM_TA_antitoxins"/>
</dbReference>
<comment type="function">
    <text evidence="2">Antitoxin component of a type II toxin-antitoxin (TA) system.</text>
</comment>
<dbReference type="AlphaFoldDB" id="I3IJ42"/>
<dbReference type="Gene3D" id="3.40.1620.10">
    <property type="entry name" value="YefM-like domain"/>
    <property type="match status" value="1"/>
</dbReference>